<name>A0AB34FBF2_9HYPO</name>
<dbReference type="Proteomes" id="UP001163105">
    <property type="component" value="Unassembled WGS sequence"/>
</dbReference>
<feature type="transmembrane region" description="Helical" evidence="2">
    <location>
        <begin position="329"/>
        <end position="349"/>
    </location>
</feature>
<feature type="transmembrane region" description="Helical" evidence="2">
    <location>
        <begin position="198"/>
        <end position="222"/>
    </location>
</feature>
<evidence type="ECO:0000313" key="4">
    <source>
        <dbReference type="Proteomes" id="UP001163105"/>
    </source>
</evidence>
<evidence type="ECO:0000256" key="1">
    <source>
        <dbReference type="SAM" id="MobiDB-lite"/>
    </source>
</evidence>
<proteinExistence type="predicted"/>
<keyword evidence="2" id="KW-1133">Transmembrane helix</keyword>
<feature type="region of interest" description="Disordered" evidence="1">
    <location>
        <begin position="440"/>
        <end position="475"/>
    </location>
</feature>
<keyword evidence="2" id="KW-0812">Transmembrane</keyword>
<evidence type="ECO:0000256" key="2">
    <source>
        <dbReference type="SAM" id="Phobius"/>
    </source>
</evidence>
<feature type="region of interest" description="Disordered" evidence="1">
    <location>
        <begin position="502"/>
        <end position="576"/>
    </location>
</feature>
<feature type="transmembrane region" description="Helical" evidence="2">
    <location>
        <begin position="172"/>
        <end position="192"/>
    </location>
</feature>
<dbReference type="EMBL" id="JAQHRD010000018">
    <property type="protein sequence ID" value="KAJ6436689.1"/>
    <property type="molecule type" value="Genomic_DNA"/>
</dbReference>
<comment type="caution">
    <text evidence="3">The sequence shown here is derived from an EMBL/GenBank/DDBJ whole genome shotgun (WGS) entry which is preliminary data.</text>
</comment>
<sequence length="576" mass="63529">MPFLPPQRDALLQERLLSGNNLNSQGPFARVGADTGTELARQWANPSIVVATVLMFVGGNAVQEALAQSTGALFTPVCFSFGWIGYTLATIKDVFGEGRLLPPPDYPVKVFNVASGYYRVNKNWLIGRILRDHESWIGKFEPLGNGGIRIAIFEAMTVAPRRTLTLKCNTRHLLGAVVMFIQLIIAAVPTVQTRGHEWGIVAVTAVGTVLAMLMGVLPQWWAEKMPNRRDSKKVFALTAGNGSRDIMIIKGEGRCLDLEELATLDSPRTARPWTKMERFSRQRSESWGREAKTVFGRPVGFVITRSVCIFEVVAWLLILISLAGIQRHTWYFVGVGAIGLIHNSILANLRREPKARGLPLKLLDTISTSKVMDGLMDLEETHEGCGVALLQEFFPGRLRPDEEDWWNRERGQRANTSYDQKRLKDHVRRLWPRSMLPKYNLHTLSGSTDTETPATMPDRGMLPAATTPPGPGRKLLEAVTNQQNNQSEAGFGNQLYQNRTAQGAAAVAKRRPETLTRGSGLCPPPTGVTSSSALGTPGHQGGGASDHRRQDIPSVADSTAPAEELAKKMPKRPYWD</sequence>
<keyword evidence="4" id="KW-1185">Reference proteome</keyword>
<gene>
    <name evidence="3" type="ORF">O9K51_10808</name>
</gene>
<keyword evidence="2" id="KW-0472">Membrane</keyword>
<accession>A0AB34FBF2</accession>
<feature type="transmembrane region" description="Helical" evidence="2">
    <location>
        <begin position="299"/>
        <end position="323"/>
    </location>
</feature>
<dbReference type="AlphaFoldDB" id="A0AB34FBF2"/>
<protein>
    <submittedName>
        <fullName evidence="3">Uncharacterized protein</fullName>
    </submittedName>
</protein>
<organism evidence="3 4">
    <name type="scientific">Purpureocillium lavendulum</name>
    <dbReference type="NCBI Taxonomy" id="1247861"/>
    <lineage>
        <taxon>Eukaryota</taxon>
        <taxon>Fungi</taxon>
        <taxon>Dikarya</taxon>
        <taxon>Ascomycota</taxon>
        <taxon>Pezizomycotina</taxon>
        <taxon>Sordariomycetes</taxon>
        <taxon>Hypocreomycetidae</taxon>
        <taxon>Hypocreales</taxon>
        <taxon>Ophiocordycipitaceae</taxon>
        <taxon>Purpureocillium</taxon>
    </lineage>
</organism>
<evidence type="ECO:0000313" key="3">
    <source>
        <dbReference type="EMBL" id="KAJ6436689.1"/>
    </source>
</evidence>
<feature type="compositionally biased region" description="Polar residues" evidence="1">
    <location>
        <begin position="442"/>
        <end position="453"/>
    </location>
</feature>
<reference evidence="3" key="1">
    <citation type="submission" date="2023-01" db="EMBL/GenBank/DDBJ databases">
        <title>The growth and conidiation of Purpureocillium lavendulum are regulated by nitrogen source and histone H3K14 acetylation.</title>
        <authorList>
            <person name="Tang P."/>
            <person name="Han J."/>
            <person name="Zhang C."/>
            <person name="Tang P."/>
            <person name="Qi F."/>
            <person name="Zhang K."/>
            <person name="Liang L."/>
        </authorList>
    </citation>
    <scope>NUCLEOTIDE SEQUENCE</scope>
    <source>
        <strain evidence="3">YMF1.00683</strain>
    </source>
</reference>